<dbReference type="Pfam" id="PF02367">
    <property type="entry name" value="TsaE"/>
    <property type="match status" value="1"/>
</dbReference>
<keyword evidence="8" id="KW-0067">ATP-binding</keyword>
<dbReference type="PANTHER" id="PTHR33540">
    <property type="entry name" value="TRNA THREONYLCARBAMOYLADENOSINE BIOSYNTHESIS PROTEIN TSAE"/>
    <property type="match status" value="1"/>
</dbReference>
<evidence type="ECO:0000256" key="1">
    <source>
        <dbReference type="ARBA" id="ARBA00004496"/>
    </source>
</evidence>
<evidence type="ECO:0000256" key="8">
    <source>
        <dbReference type="ARBA" id="ARBA00022840"/>
    </source>
</evidence>
<dbReference type="PANTHER" id="PTHR33540:SF2">
    <property type="entry name" value="TRNA THREONYLCARBAMOYLADENOSINE BIOSYNTHESIS PROTEIN TSAE"/>
    <property type="match status" value="1"/>
</dbReference>
<evidence type="ECO:0000256" key="10">
    <source>
        <dbReference type="ARBA" id="ARBA00032441"/>
    </source>
</evidence>
<dbReference type="AlphaFoldDB" id="A0A840HVB9"/>
<dbReference type="RefSeq" id="WP_184475421.1">
    <property type="nucleotide sequence ID" value="NZ_JACHOV010000006.1"/>
</dbReference>
<keyword evidence="5" id="KW-0819">tRNA processing</keyword>
<dbReference type="NCBIfam" id="TIGR00150">
    <property type="entry name" value="T6A_YjeE"/>
    <property type="match status" value="1"/>
</dbReference>
<reference evidence="11 12" key="1">
    <citation type="submission" date="2020-08" db="EMBL/GenBank/DDBJ databases">
        <title>Genomic Encyclopedia of Type Strains, Phase IV (KMG-IV): sequencing the most valuable type-strain genomes for metagenomic binning, comparative biology and taxonomic classification.</title>
        <authorList>
            <person name="Goeker M."/>
        </authorList>
    </citation>
    <scope>NUCLEOTIDE SEQUENCE [LARGE SCALE GENOMIC DNA]</scope>
    <source>
        <strain evidence="11 12">DSM 7465</strain>
    </source>
</reference>
<evidence type="ECO:0000256" key="7">
    <source>
        <dbReference type="ARBA" id="ARBA00022741"/>
    </source>
</evidence>
<evidence type="ECO:0000256" key="4">
    <source>
        <dbReference type="ARBA" id="ARBA00022490"/>
    </source>
</evidence>
<comment type="similarity">
    <text evidence="2">Belongs to the TsaE family.</text>
</comment>
<evidence type="ECO:0000256" key="9">
    <source>
        <dbReference type="ARBA" id="ARBA00022842"/>
    </source>
</evidence>
<evidence type="ECO:0000313" key="11">
    <source>
        <dbReference type="EMBL" id="MBB4641631.1"/>
    </source>
</evidence>
<keyword evidence="9" id="KW-0460">Magnesium</keyword>
<dbReference type="SUPFAM" id="SSF52540">
    <property type="entry name" value="P-loop containing nucleoside triphosphate hydrolases"/>
    <property type="match status" value="1"/>
</dbReference>
<comment type="subcellular location">
    <subcellularLocation>
        <location evidence="1">Cytoplasm</location>
    </subcellularLocation>
</comment>
<dbReference type="GO" id="GO:0005737">
    <property type="term" value="C:cytoplasm"/>
    <property type="evidence" value="ECO:0007669"/>
    <property type="project" value="UniProtKB-SubCell"/>
</dbReference>
<evidence type="ECO:0000256" key="6">
    <source>
        <dbReference type="ARBA" id="ARBA00022723"/>
    </source>
</evidence>
<gene>
    <name evidence="11" type="ORF">HNQ99_001940</name>
</gene>
<dbReference type="GO" id="GO:0002949">
    <property type="term" value="P:tRNA threonylcarbamoyladenosine modification"/>
    <property type="evidence" value="ECO:0007669"/>
    <property type="project" value="InterPro"/>
</dbReference>
<dbReference type="EMBL" id="JACHOV010000006">
    <property type="protein sequence ID" value="MBB4641631.1"/>
    <property type="molecule type" value="Genomic_DNA"/>
</dbReference>
<evidence type="ECO:0000313" key="12">
    <source>
        <dbReference type="Proteomes" id="UP000575068"/>
    </source>
</evidence>
<dbReference type="GO" id="GO:0046872">
    <property type="term" value="F:metal ion binding"/>
    <property type="evidence" value="ECO:0007669"/>
    <property type="project" value="UniProtKB-KW"/>
</dbReference>
<dbReference type="Proteomes" id="UP000575068">
    <property type="component" value="Unassembled WGS sequence"/>
</dbReference>
<dbReference type="InterPro" id="IPR027417">
    <property type="entry name" value="P-loop_NTPase"/>
</dbReference>
<keyword evidence="6" id="KW-0479">Metal-binding</keyword>
<evidence type="ECO:0000256" key="2">
    <source>
        <dbReference type="ARBA" id="ARBA00007599"/>
    </source>
</evidence>
<dbReference type="GO" id="GO:0005524">
    <property type="term" value="F:ATP binding"/>
    <property type="evidence" value="ECO:0007669"/>
    <property type="project" value="UniProtKB-KW"/>
</dbReference>
<keyword evidence="4" id="KW-0963">Cytoplasm</keyword>
<proteinExistence type="inferred from homology"/>
<evidence type="ECO:0000256" key="3">
    <source>
        <dbReference type="ARBA" id="ARBA00019010"/>
    </source>
</evidence>
<protein>
    <recommendedName>
        <fullName evidence="3">tRNA threonylcarbamoyladenosine biosynthesis protein TsaE</fullName>
    </recommendedName>
    <alternativeName>
        <fullName evidence="10">t(6)A37 threonylcarbamoyladenosine biosynthesis protein TsaE</fullName>
    </alternativeName>
</protein>
<dbReference type="Gene3D" id="3.40.50.300">
    <property type="entry name" value="P-loop containing nucleotide triphosphate hydrolases"/>
    <property type="match status" value="1"/>
</dbReference>
<keyword evidence="7" id="KW-0547">Nucleotide-binding</keyword>
<sequence>MIVGNEAEMHALGAMLAQRAEPGDVIALRGELGVGKTTLARGLLSALGLEEEAPSPSFAIVQPYAPPLVRYPVAHIDLYRIEDAGEIQELALDELVLDSLLLIEWPEKMGDALWPHSLVLKIEAIDDGSRRLTATVPAAWKERWPLK</sequence>
<keyword evidence="12" id="KW-1185">Reference proteome</keyword>
<dbReference type="InterPro" id="IPR003442">
    <property type="entry name" value="T6A_TsaE"/>
</dbReference>
<evidence type="ECO:0000256" key="5">
    <source>
        <dbReference type="ARBA" id="ARBA00022694"/>
    </source>
</evidence>
<comment type="caution">
    <text evidence="11">The sequence shown here is derived from an EMBL/GenBank/DDBJ whole genome shotgun (WGS) entry which is preliminary data.</text>
</comment>
<organism evidence="11 12">
    <name type="scientific">Rhizorhapis suberifaciens</name>
    <name type="common">corky root of lettuce</name>
    <dbReference type="NCBI Taxonomy" id="13656"/>
    <lineage>
        <taxon>Bacteria</taxon>
        <taxon>Pseudomonadati</taxon>
        <taxon>Pseudomonadota</taxon>
        <taxon>Alphaproteobacteria</taxon>
        <taxon>Sphingomonadales</taxon>
        <taxon>Sphingomonadaceae</taxon>
        <taxon>Rhizorhapis</taxon>
    </lineage>
</organism>
<name>A0A840HVB9_9SPHN</name>
<accession>A0A840HVB9</accession>